<organism evidence="5">
    <name type="scientific">Echinostoma caproni</name>
    <dbReference type="NCBI Taxonomy" id="27848"/>
    <lineage>
        <taxon>Eukaryota</taxon>
        <taxon>Metazoa</taxon>
        <taxon>Spiralia</taxon>
        <taxon>Lophotrochozoa</taxon>
        <taxon>Platyhelminthes</taxon>
        <taxon>Trematoda</taxon>
        <taxon>Digenea</taxon>
        <taxon>Plagiorchiida</taxon>
        <taxon>Echinostomata</taxon>
        <taxon>Echinostomatoidea</taxon>
        <taxon>Echinostomatidae</taxon>
        <taxon>Echinostoma</taxon>
    </lineage>
</organism>
<name>A0A183A4N6_9TREM</name>
<accession>A0A183A4N6</accession>
<dbReference type="AlphaFoldDB" id="A0A183A4N6"/>
<evidence type="ECO:0000313" key="4">
    <source>
        <dbReference type="Proteomes" id="UP000272942"/>
    </source>
</evidence>
<evidence type="ECO:0000259" key="2">
    <source>
        <dbReference type="PROSITE" id="PS00028"/>
    </source>
</evidence>
<feature type="region of interest" description="Disordered" evidence="1">
    <location>
        <begin position="249"/>
        <end position="286"/>
    </location>
</feature>
<feature type="region of interest" description="Disordered" evidence="1">
    <location>
        <begin position="157"/>
        <end position="219"/>
    </location>
</feature>
<keyword evidence="4" id="KW-1185">Reference proteome</keyword>
<proteinExistence type="predicted"/>
<dbReference type="Proteomes" id="UP000272942">
    <property type="component" value="Unassembled WGS sequence"/>
</dbReference>
<sequence>RAAAAAAAAAAASASSTQNTDHESPDPSIDASDHTGMTAQEFFTNENYANGRTQRGGGKRRRRRGAANSRPYRRMPARNTAGSRIDAVSNSYQNTPNSSRLDELDEVDSENETEKRLGPSGSIDTTHSATIACPYPDCQKTFDDLVSMRYHFSMGHTTKHETSVKPEPRRSDSTELHANPSGTNNATDTEFICVDDSGPISSPPPLGQAHEQVNASQEDCTEPMAAEDGFDNLEPPRLHRIVSITDSTNGLSQGMLLSSPSKQGDGNDEPPAPSPAYSDISDDGTVPADQSASFLDSYNLHLMTKLPSNVGPTLLSPSSTVYPANSPRPFSNYNAFLWITLSAKPPSKQ</sequence>
<feature type="region of interest" description="Disordered" evidence="1">
    <location>
        <begin position="1"/>
        <end position="129"/>
    </location>
</feature>
<dbReference type="InterPro" id="IPR013087">
    <property type="entry name" value="Znf_C2H2_type"/>
</dbReference>
<dbReference type="WBParaSite" id="ECPE_0000192101-mRNA-1">
    <property type="protein sequence ID" value="ECPE_0000192101-mRNA-1"/>
    <property type="gene ID" value="ECPE_0000192101"/>
</dbReference>
<reference evidence="3 4" key="2">
    <citation type="submission" date="2018-11" db="EMBL/GenBank/DDBJ databases">
        <authorList>
            <consortium name="Pathogen Informatics"/>
        </authorList>
    </citation>
    <scope>NUCLEOTIDE SEQUENCE [LARGE SCALE GENOMIC DNA]</scope>
    <source>
        <strain evidence="3 4">Egypt</strain>
    </source>
</reference>
<dbReference type="PROSITE" id="PS00028">
    <property type="entry name" value="ZINC_FINGER_C2H2_1"/>
    <property type="match status" value="1"/>
</dbReference>
<feature type="compositionally biased region" description="Low complexity" evidence="1">
    <location>
        <begin position="1"/>
        <end position="16"/>
    </location>
</feature>
<reference evidence="5" key="1">
    <citation type="submission" date="2016-06" db="UniProtKB">
        <authorList>
            <consortium name="WormBaseParasite"/>
        </authorList>
    </citation>
    <scope>IDENTIFICATION</scope>
</reference>
<gene>
    <name evidence="3" type="ORF">ECPE_LOCUS1921</name>
</gene>
<evidence type="ECO:0000313" key="5">
    <source>
        <dbReference type="WBParaSite" id="ECPE_0000192101-mRNA-1"/>
    </source>
</evidence>
<feature type="compositionally biased region" description="Basic residues" evidence="1">
    <location>
        <begin position="57"/>
        <end position="76"/>
    </location>
</feature>
<feature type="compositionally biased region" description="Polar residues" evidence="1">
    <location>
        <begin position="249"/>
        <end position="264"/>
    </location>
</feature>
<feature type="compositionally biased region" description="Basic and acidic residues" evidence="1">
    <location>
        <begin position="158"/>
        <end position="175"/>
    </location>
</feature>
<evidence type="ECO:0000313" key="3">
    <source>
        <dbReference type="EMBL" id="VDP49582.1"/>
    </source>
</evidence>
<dbReference type="EMBL" id="UZAN01019147">
    <property type="protein sequence ID" value="VDP49582.1"/>
    <property type="molecule type" value="Genomic_DNA"/>
</dbReference>
<evidence type="ECO:0000256" key="1">
    <source>
        <dbReference type="SAM" id="MobiDB-lite"/>
    </source>
</evidence>
<feature type="domain" description="C2H2-type" evidence="2">
    <location>
        <begin position="133"/>
        <end position="156"/>
    </location>
</feature>
<dbReference type="OrthoDB" id="5863628at2759"/>
<feature type="compositionally biased region" description="Polar residues" evidence="1">
    <location>
        <begin position="88"/>
        <end position="99"/>
    </location>
</feature>
<feature type="compositionally biased region" description="Polar residues" evidence="1">
    <location>
        <begin position="35"/>
        <end position="50"/>
    </location>
</feature>
<protein>
    <submittedName>
        <fullName evidence="5">C2H2-type domain-containing protein</fullName>
    </submittedName>
</protein>